<evidence type="ECO:0008006" key="4">
    <source>
        <dbReference type="Google" id="ProtNLM"/>
    </source>
</evidence>
<gene>
    <name evidence="2" type="ORF">Cba03nite_34360</name>
</gene>
<feature type="signal peptide" evidence="1">
    <location>
        <begin position="1"/>
        <end position="32"/>
    </location>
</feature>
<dbReference type="InterPro" id="IPR006311">
    <property type="entry name" value="TAT_signal"/>
</dbReference>
<name>A0A8J3JKF9_9ACTN</name>
<dbReference type="EMBL" id="BONF01000017">
    <property type="protein sequence ID" value="GIF82087.1"/>
    <property type="molecule type" value="Genomic_DNA"/>
</dbReference>
<dbReference type="Proteomes" id="UP000601223">
    <property type="component" value="Unassembled WGS sequence"/>
</dbReference>
<feature type="chain" id="PRO_5035277010" description="ATP/GTP-binding protein" evidence="1">
    <location>
        <begin position="33"/>
        <end position="297"/>
    </location>
</feature>
<comment type="caution">
    <text evidence="2">The sequence shown here is derived from an EMBL/GenBank/DDBJ whole genome shotgun (WGS) entry which is preliminary data.</text>
</comment>
<evidence type="ECO:0000313" key="3">
    <source>
        <dbReference type="Proteomes" id="UP000601223"/>
    </source>
</evidence>
<accession>A0A8J3JKF9</accession>
<reference evidence="2 3" key="1">
    <citation type="submission" date="2021-01" db="EMBL/GenBank/DDBJ databases">
        <title>Whole genome shotgun sequence of Catellatospora bangladeshensis NBRC 107357.</title>
        <authorList>
            <person name="Komaki H."/>
            <person name="Tamura T."/>
        </authorList>
    </citation>
    <scope>NUCLEOTIDE SEQUENCE [LARGE SCALE GENOMIC DNA]</scope>
    <source>
        <strain evidence="2 3">NBRC 107357</strain>
    </source>
</reference>
<dbReference type="AlphaFoldDB" id="A0A8J3JKF9"/>
<organism evidence="2 3">
    <name type="scientific">Catellatospora bangladeshensis</name>
    <dbReference type="NCBI Taxonomy" id="310355"/>
    <lineage>
        <taxon>Bacteria</taxon>
        <taxon>Bacillati</taxon>
        <taxon>Actinomycetota</taxon>
        <taxon>Actinomycetes</taxon>
        <taxon>Micromonosporales</taxon>
        <taxon>Micromonosporaceae</taxon>
        <taxon>Catellatospora</taxon>
    </lineage>
</organism>
<dbReference type="RefSeq" id="WP_203746858.1">
    <property type="nucleotide sequence ID" value="NZ_BONF01000017.1"/>
</dbReference>
<evidence type="ECO:0000313" key="2">
    <source>
        <dbReference type="EMBL" id="GIF82087.1"/>
    </source>
</evidence>
<proteinExistence type="predicted"/>
<protein>
    <recommendedName>
        <fullName evidence="4">ATP/GTP-binding protein</fullName>
    </recommendedName>
</protein>
<dbReference type="PROSITE" id="PS51318">
    <property type="entry name" value="TAT"/>
    <property type="match status" value="1"/>
</dbReference>
<sequence length="297" mass="30103">MLTTTSRRLLTAALCLAAALTTALGGARTASADAGGAVTCDGEPRPQECTVVVIVVTGNGGTGADGRMRCWLNGEEVACYDPDFGWLHRDGCRYRRAAVQDPPPQAGPRPGAWYVRSCAIGGGMGNSRVWFADRDAPGTGPLIATALAALRPPVPTVRTNPGPPAVPIVHVPTWLWVDAVTWRPVPATASAGGASITATATPVSVEWLPGDGSRLLCTGPGLAWAGGDPLGSSACSHAYTRASAALPGGAFALQAVVTWEVTWAGAGMSGNAGTITTTATVPLVVAEVQGLNVGGSR</sequence>
<evidence type="ECO:0000256" key="1">
    <source>
        <dbReference type="SAM" id="SignalP"/>
    </source>
</evidence>
<keyword evidence="1" id="KW-0732">Signal</keyword>
<keyword evidence="3" id="KW-1185">Reference proteome</keyword>